<feature type="transmembrane region" description="Helical" evidence="1">
    <location>
        <begin position="101"/>
        <end position="123"/>
    </location>
</feature>
<evidence type="ECO:0000313" key="3">
    <source>
        <dbReference type="Proteomes" id="UP001501442"/>
    </source>
</evidence>
<proteinExistence type="predicted"/>
<keyword evidence="1" id="KW-0472">Membrane</keyword>
<dbReference type="EMBL" id="BAABHK010000003">
    <property type="protein sequence ID" value="GAA4625268.1"/>
    <property type="molecule type" value="Genomic_DNA"/>
</dbReference>
<keyword evidence="1" id="KW-0812">Transmembrane</keyword>
<keyword evidence="3" id="KW-1185">Reference proteome</keyword>
<accession>A0ABP8U6T3</accession>
<feature type="transmembrane region" description="Helical" evidence="1">
    <location>
        <begin position="78"/>
        <end position="95"/>
    </location>
</feature>
<name>A0ABP8U6T3_9ACTN</name>
<sequence length="127" mass="12093">MVGAAVAPRRNPTIIAGMMAMGGLGLALVAAGTPVTFVLGAVLAFAAGWGWTGLLLATALRLVPGRAENTGHTGQVGIYRGATVAPFAFSALAGATGLAGAALIAAAAGVAGAAATLAGALLLRRSG</sequence>
<feature type="transmembrane region" description="Helical" evidence="1">
    <location>
        <begin position="37"/>
        <end position="57"/>
    </location>
</feature>
<reference evidence="3" key="1">
    <citation type="journal article" date="2019" name="Int. J. Syst. Evol. Microbiol.">
        <title>The Global Catalogue of Microorganisms (GCM) 10K type strain sequencing project: providing services to taxonomists for standard genome sequencing and annotation.</title>
        <authorList>
            <consortium name="The Broad Institute Genomics Platform"/>
            <consortium name="The Broad Institute Genome Sequencing Center for Infectious Disease"/>
            <person name="Wu L."/>
            <person name="Ma J."/>
        </authorList>
    </citation>
    <scope>NUCLEOTIDE SEQUENCE [LARGE SCALE GENOMIC DNA]</scope>
    <source>
        <strain evidence="3">JCM 17939</strain>
    </source>
</reference>
<evidence type="ECO:0008006" key="4">
    <source>
        <dbReference type="Google" id="ProtNLM"/>
    </source>
</evidence>
<comment type="caution">
    <text evidence="2">The sequence shown here is derived from an EMBL/GenBank/DDBJ whole genome shotgun (WGS) entry which is preliminary data.</text>
</comment>
<protein>
    <recommendedName>
        <fullName evidence="4">Major facilitator superfamily (MFS) profile domain-containing protein</fullName>
    </recommendedName>
</protein>
<dbReference type="Proteomes" id="UP001501442">
    <property type="component" value="Unassembled WGS sequence"/>
</dbReference>
<keyword evidence="1" id="KW-1133">Transmembrane helix</keyword>
<evidence type="ECO:0000256" key="1">
    <source>
        <dbReference type="SAM" id="Phobius"/>
    </source>
</evidence>
<organism evidence="2 3">
    <name type="scientific">Actinoallomurus vinaceus</name>
    <dbReference type="NCBI Taxonomy" id="1080074"/>
    <lineage>
        <taxon>Bacteria</taxon>
        <taxon>Bacillati</taxon>
        <taxon>Actinomycetota</taxon>
        <taxon>Actinomycetes</taxon>
        <taxon>Streptosporangiales</taxon>
        <taxon>Thermomonosporaceae</taxon>
        <taxon>Actinoallomurus</taxon>
    </lineage>
</organism>
<evidence type="ECO:0000313" key="2">
    <source>
        <dbReference type="EMBL" id="GAA4625268.1"/>
    </source>
</evidence>
<feature type="transmembrane region" description="Helical" evidence="1">
    <location>
        <begin position="12"/>
        <end position="31"/>
    </location>
</feature>
<gene>
    <name evidence="2" type="ORF">GCM10023196_028770</name>
</gene>